<dbReference type="PANTHER" id="PTHR10877">
    <property type="entry name" value="POLYCYSTIN FAMILY MEMBER"/>
    <property type="match status" value="1"/>
</dbReference>
<reference evidence="7 8" key="1">
    <citation type="journal article" date="2009" name="Science">
        <title>Green evolution and dynamic adaptations revealed by genomes of the marine picoeukaryotes Micromonas.</title>
        <authorList>
            <person name="Worden A.Z."/>
            <person name="Lee J.H."/>
            <person name="Mock T."/>
            <person name="Rouze P."/>
            <person name="Simmons M.P."/>
            <person name="Aerts A.L."/>
            <person name="Allen A.E."/>
            <person name="Cuvelier M.L."/>
            <person name="Derelle E."/>
            <person name="Everett M.V."/>
            <person name="Foulon E."/>
            <person name="Grimwood J."/>
            <person name="Gundlach H."/>
            <person name="Henrissat B."/>
            <person name="Napoli C."/>
            <person name="McDonald S.M."/>
            <person name="Parker M.S."/>
            <person name="Rombauts S."/>
            <person name="Salamov A."/>
            <person name="Von Dassow P."/>
            <person name="Badger J.H."/>
            <person name="Coutinho P.M."/>
            <person name="Demir E."/>
            <person name="Dubchak I."/>
            <person name="Gentemann C."/>
            <person name="Eikrem W."/>
            <person name="Gready J.E."/>
            <person name="John U."/>
            <person name="Lanier W."/>
            <person name="Lindquist E.A."/>
            <person name="Lucas S."/>
            <person name="Mayer K.F."/>
            <person name="Moreau H."/>
            <person name="Not F."/>
            <person name="Otillar R."/>
            <person name="Panaud O."/>
            <person name="Pangilinan J."/>
            <person name="Paulsen I."/>
            <person name="Piegu B."/>
            <person name="Poliakov A."/>
            <person name="Robbens S."/>
            <person name="Schmutz J."/>
            <person name="Toulza E."/>
            <person name="Wyss T."/>
            <person name="Zelensky A."/>
            <person name="Zhou K."/>
            <person name="Armbrust E.V."/>
            <person name="Bhattacharya D."/>
            <person name="Goodenough U.W."/>
            <person name="Van de Peer Y."/>
            <person name="Grigoriev I.V."/>
        </authorList>
    </citation>
    <scope>NUCLEOTIDE SEQUENCE [LARGE SCALE GENOMIC DNA]</scope>
    <source>
        <strain evidence="8">RCC299 / NOUM17</strain>
    </source>
</reference>
<dbReference type="Proteomes" id="UP000002009">
    <property type="component" value="Chromosome 3"/>
</dbReference>
<dbReference type="PANTHER" id="PTHR10877:SF183">
    <property type="entry name" value="AT14535P-RELATED"/>
    <property type="match status" value="1"/>
</dbReference>
<feature type="transmembrane region" description="Helical" evidence="5">
    <location>
        <begin position="1285"/>
        <end position="1303"/>
    </location>
</feature>
<gene>
    <name evidence="7" type="ORF">MICPUN_57315</name>
</gene>
<accession>C1E2P2</accession>
<evidence type="ECO:0000259" key="6">
    <source>
        <dbReference type="Pfam" id="PF08016"/>
    </source>
</evidence>
<comment type="subcellular location">
    <subcellularLocation>
        <location evidence="1">Membrane</location>
        <topology evidence="1">Multi-pass membrane protein</topology>
    </subcellularLocation>
</comment>
<evidence type="ECO:0000256" key="5">
    <source>
        <dbReference type="SAM" id="Phobius"/>
    </source>
</evidence>
<feature type="transmembrane region" description="Helical" evidence="5">
    <location>
        <begin position="1439"/>
        <end position="1464"/>
    </location>
</feature>
<evidence type="ECO:0000256" key="4">
    <source>
        <dbReference type="ARBA" id="ARBA00023136"/>
    </source>
</evidence>
<evidence type="ECO:0000313" key="7">
    <source>
        <dbReference type="EMBL" id="ACO61948.1"/>
    </source>
</evidence>
<dbReference type="RefSeq" id="XP_002500690.1">
    <property type="nucleotide sequence ID" value="XM_002500644.1"/>
</dbReference>
<dbReference type="KEGG" id="mis:MICPUN_57315"/>
<dbReference type="eggNOG" id="KOG3599">
    <property type="taxonomic scope" value="Eukaryota"/>
</dbReference>
<protein>
    <submittedName>
        <fullName evidence="7">Polycystin cation channel family</fullName>
    </submittedName>
</protein>
<keyword evidence="4 5" id="KW-0472">Membrane</keyword>
<dbReference type="GO" id="GO:0016020">
    <property type="term" value="C:membrane"/>
    <property type="evidence" value="ECO:0007669"/>
    <property type="project" value="UniProtKB-SubCell"/>
</dbReference>
<feature type="transmembrane region" description="Helical" evidence="5">
    <location>
        <begin position="45"/>
        <end position="64"/>
    </location>
</feature>
<evidence type="ECO:0000313" key="8">
    <source>
        <dbReference type="Proteomes" id="UP000002009"/>
    </source>
</evidence>
<feature type="domain" description="Polycystin cation channel PKD1/PKD2" evidence="6">
    <location>
        <begin position="1385"/>
        <end position="1537"/>
    </location>
</feature>
<evidence type="ECO:0000256" key="3">
    <source>
        <dbReference type="ARBA" id="ARBA00022989"/>
    </source>
</evidence>
<dbReference type="OMA" id="ASWNLCP"/>
<sequence length="1742" mass="196655">MSMQKAKAYAVEGLEEGGDDPKTAQDVVHALYAKYKKNVSTRTDYVALFSFLVFVAFYLSILFLQRKAEEAYSLTSTLTAAIIPGAKTMGSKNDVLNWIDSVVTTSWVEPQCGDGRCEAPFEFPEYGRFGCKADCNIINSKMNITKIQIDLYYNFSHPKGSVSPIDLMNDAKWNLCPLEMDENIGPKKIFHGADCYYEEDQGFEDQVGHIIRQIDDVPDGDWTIVVKKDIFLKVAGAVRPRVNVTKEATHKRLLMAAHYAQTYRKIELDKYNKILSDLAETNATHAHDKINITFLVDSQNYNNTWKSERDGWNKTLQAELTKEANAANSSNATLVALMEGNLANSTNTKEEAMIWRQKYRVNNDTMVDWALRANGYCQTNFPDLMNSTRYKYGFNHSNAWTANFSNTGIALGNTYPDDNLFNVSMMTNTTCRCVPVAGIDECFCYEAGLSDVFSATEGTCDKCEKAKELACAETMRWIMRMWDSRLKTAFTQNVNLRTDAKKDADDDFELVKSWLSSESPVTFFEINQIKGTDPKKLEEASLDTLKDDNVINEYNLDPAAAAVVAARQADLVYKDPLIDLITARRNGLADPKISTPIFKYPALYPFNFTQINATAVKYVAPLFPGYDLTAEVDLDLVEFNPAVLERKDYAFMTCNLEDRADSYAGQCTNVKKYLEDATAGVISTPVVINPENPTAPKEPVLKQFRFQKLCHSICYCGRQGCNRKGWDPADTPVSNIVDVDGDLCVCEMCLKPAQYDYVDYPLASTKPEETSTCKAVASRRKLLQEGAQVAESVRPHFHKSHHDMHRTRANVFGRRHLLQESADDKLTTILDSVKALSTTQTALDTKIEQVKTSQQLQAQEAADHHADNSLETIIKAGFDDMKRGQDALGASLEEILAKQQQALAAAQESLLIQQRTNALADSNAKAIEKLAKAVEKQRDSINSAYCSGAFADVAMYIGIQEQAIITREQKAKENFLSNMPCQMKVMYYPFSIDNFQNAPPPIAYRERFIGMNNRVLAGMLVYVERKNLQACDSSRFDNIDKTCSGGRDISSYGVDPVFKMGSPLFKADYLNEQTMLSPNLYNCTEMANPEAGIYPTYNNSGKWVYEFSECAPPTEKCNKCASVLGPEVAEGECMGKIPGTLGVPGNCWNASCVFNPTVGNNNYEVFNIKGETIGGYCKELFNPQGTPYGFRHKNLPGYADGFPYFFDINLSAAEARRWLDVMIYGLMIDDVKTEKVTAQVVVYNAELGYFGNVMVFFEFTDGGKIEVSHSVNTIRVELYETPEDWGRFAMELLLAVGAVYSVYEEAMDFISSKKNHGSYMAYFASMWNYIDVASIAIHLATIMMWFIFSWSRARAFEPDIHYDIYKNIEASAFVTKLRIPNEFPDMGDMFLEMKNLVDYMQLYMTLSGINIILILGRILKLMDFQPRLGVITHTLSLAFADLMHFFVIFIMVFMGYAFIGHVIFGFQSVHFSDMTHSTNSLFQNLLGDITYFLEDFKNATGITFFVGMIYFYSFNIFVFMILFNFLLAIICDAFGEVKANAAESVSVVTELVPMLRDSWRTMFKGWLYKQHVPEARVRRQLRIWKGENPDEEEEEAFDEEPEPVFKYGDKELDMAGLKRVLRRCVIETYQKTNDSKFLLTTRVGNFGKGKKKETLATADEIDRAARMLMDQVGQEPEDEAEDEAMSEVDRLQQSLTDLLRAQERLITNQVKVIEGQARMAERQDRLSSLEEKILGVLEKPPS</sequence>
<evidence type="ECO:0000256" key="1">
    <source>
        <dbReference type="ARBA" id="ARBA00004141"/>
    </source>
</evidence>
<dbReference type="Gene3D" id="1.10.287.70">
    <property type="match status" value="1"/>
</dbReference>
<feature type="transmembrane region" description="Helical" evidence="5">
    <location>
        <begin position="1399"/>
        <end position="1419"/>
    </location>
</feature>
<dbReference type="InterPro" id="IPR013122">
    <property type="entry name" value="PKD1_2_channel"/>
</dbReference>
<keyword evidence="2 5" id="KW-0812">Transmembrane</keyword>
<keyword evidence="3 5" id="KW-1133">Transmembrane helix</keyword>
<evidence type="ECO:0000256" key="2">
    <source>
        <dbReference type="ARBA" id="ARBA00022692"/>
    </source>
</evidence>
<name>C1E2P2_MICCC</name>
<dbReference type="GeneID" id="8242311"/>
<dbReference type="EMBL" id="CP001324">
    <property type="protein sequence ID" value="ACO61948.1"/>
    <property type="molecule type" value="Genomic_DNA"/>
</dbReference>
<feature type="transmembrane region" description="Helical" evidence="5">
    <location>
        <begin position="1324"/>
        <end position="1348"/>
    </location>
</feature>
<dbReference type="OrthoDB" id="2017723at2759"/>
<dbReference type="STRING" id="296587.C1E2P2"/>
<dbReference type="Pfam" id="PF08016">
    <property type="entry name" value="PKD_channel"/>
    <property type="match status" value="1"/>
</dbReference>
<proteinExistence type="predicted"/>
<organism evidence="7 8">
    <name type="scientific">Micromonas commoda (strain RCC299 / NOUM17 / CCMP2709)</name>
    <name type="common">Picoplanktonic green alga</name>
    <dbReference type="NCBI Taxonomy" id="296587"/>
    <lineage>
        <taxon>Eukaryota</taxon>
        <taxon>Viridiplantae</taxon>
        <taxon>Chlorophyta</taxon>
        <taxon>Mamiellophyceae</taxon>
        <taxon>Mamiellales</taxon>
        <taxon>Mamiellaceae</taxon>
        <taxon>Micromonas</taxon>
    </lineage>
</organism>
<dbReference type="InterPro" id="IPR051223">
    <property type="entry name" value="Polycystin"/>
</dbReference>
<feature type="transmembrane region" description="Helical" evidence="5">
    <location>
        <begin position="1502"/>
        <end position="1530"/>
    </location>
</feature>
<keyword evidence="8" id="KW-1185">Reference proteome</keyword>
<dbReference type="InParanoid" id="C1E2P2"/>